<feature type="region of interest" description="Disordered" evidence="4">
    <location>
        <begin position="688"/>
        <end position="740"/>
    </location>
</feature>
<dbReference type="SMART" id="SM00721">
    <property type="entry name" value="BAR"/>
    <property type="match status" value="1"/>
</dbReference>
<evidence type="ECO:0000259" key="6">
    <source>
        <dbReference type="PROSITE" id="PS51021"/>
    </source>
</evidence>
<dbReference type="InterPro" id="IPR004148">
    <property type="entry name" value="BAR_dom"/>
</dbReference>
<evidence type="ECO:0000256" key="1">
    <source>
        <dbReference type="ARBA" id="ARBA00022468"/>
    </source>
</evidence>
<dbReference type="AlphaFoldDB" id="A0AAE1HVZ6"/>
<feature type="compositionally biased region" description="Low complexity" evidence="4">
    <location>
        <begin position="540"/>
        <end position="576"/>
    </location>
</feature>
<reference evidence="7" key="1">
    <citation type="submission" date="2021-07" db="EMBL/GenBank/DDBJ databases">
        <authorList>
            <person name="Catto M.A."/>
            <person name="Jacobson A."/>
            <person name="Kennedy G."/>
            <person name="Labadie P."/>
            <person name="Hunt B.G."/>
            <person name="Srinivasan R."/>
        </authorList>
    </citation>
    <scope>NUCLEOTIDE SEQUENCE</scope>
    <source>
        <strain evidence="7">PL_HMW_Pooled</strain>
        <tissue evidence="7">Head</tissue>
    </source>
</reference>
<feature type="region of interest" description="Disordered" evidence="4">
    <location>
        <begin position="918"/>
        <end position="937"/>
    </location>
</feature>
<dbReference type="GO" id="GO:0035020">
    <property type="term" value="P:regulation of Rac protein signal transduction"/>
    <property type="evidence" value="ECO:0007669"/>
    <property type="project" value="TreeGrafter"/>
</dbReference>
<evidence type="ECO:0000313" key="8">
    <source>
        <dbReference type="Proteomes" id="UP001219518"/>
    </source>
</evidence>
<name>A0AAE1HVZ6_9NEOP</name>
<dbReference type="InterPro" id="IPR008936">
    <property type="entry name" value="Rho_GTPase_activation_prot"/>
</dbReference>
<evidence type="ECO:0000256" key="3">
    <source>
        <dbReference type="SAM" id="Coils"/>
    </source>
</evidence>
<dbReference type="Gene3D" id="1.10.555.10">
    <property type="entry name" value="Rho GTPase activation protein"/>
    <property type="match status" value="1"/>
</dbReference>
<dbReference type="InterPro" id="IPR027267">
    <property type="entry name" value="AH/BAR_dom_sf"/>
</dbReference>
<feature type="compositionally biased region" description="Polar residues" evidence="4">
    <location>
        <begin position="502"/>
        <end position="516"/>
    </location>
</feature>
<dbReference type="PANTHER" id="PTHR14130:SF14">
    <property type="entry name" value="RHO GTPASE-ACTIVATING PROTEIN 92B"/>
    <property type="match status" value="1"/>
</dbReference>
<keyword evidence="2" id="KW-0597">Phosphoprotein</keyword>
<evidence type="ECO:0000313" key="7">
    <source>
        <dbReference type="EMBL" id="KAK3928437.1"/>
    </source>
</evidence>
<dbReference type="PROSITE" id="PS51021">
    <property type="entry name" value="BAR"/>
    <property type="match status" value="1"/>
</dbReference>
<feature type="domain" description="BAR" evidence="6">
    <location>
        <begin position="14"/>
        <end position="248"/>
    </location>
</feature>
<proteinExistence type="predicted"/>
<dbReference type="Pfam" id="PF03114">
    <property type="entry name" value="BAR"/>
    <property type="match status" value="1"/>
</dbReference>
<feature type="compositionally biased region" description="Low complexity" evidence="4">
    <location>
        <begin position="918"/>
        <end position="928"/>
    </location>
</feature>
<dbReference type="FunFam" id="1.10.555.10:FF:000001">
    <property type="entry name" value="Rho GTPase activating protein 44"/>
    <property type="match status" value="1"/>
</dbReference>
<keyword evidence="1" id="KW-0343">GTPase activation</keyword>
<accession>A0AAE1HVZ6</accession>
<protein>
    <submittedName>
        <fullName evidence="7">Rho GTPase-activating protein 44</fullName>
    </submittedName>
</protein>
<dbReference type="GO" id="GO:0032956">
    <property type="term" value="P:regulation of actin cytoskeleton organization"/>
    <property type="evidence" value="ECO:0007669"/>
    <property type="project" value="TreeGrafter"/>
</dbReference>
<evidence type="ECO:0000256" key="2">
    <source>
        <dbReference type="ARBA" id="ARBA00022553"/>
    </source>
</evidence>
<dbReference type="PROSITE" id="PS50238">
    <property type="entry name" value="RHOGAP"/>
    <property type="match status" value="1"/>
</dbReference>
<dbReference type="GO" id="GO:0007165">
    <property type="term" value="P:signal transduction"/>
    <property type="evidence" value="ECO:0007669"/>
    <property type="project" value="InterPro"/>
</dbReference>
<dbReference type="InterPro" id="IPR000198">
    <property type="entry name" value="RhoGAP_dom"/>
</dbReference>
<sequence>MKKQFFRVKQLADQTFSRAGKTEVLSDDLQAADRRVEIIRNACQNTSKKLANSLLAQGQDANAIKEKRLKRSAEYLLGMSMLECGDRNEDDGLLVNVVVESGKLQIALANEVVDHEARVEEKVVSLLHAVSEGEVPNIQKLKRNLAKLILDMDSARTRYQTAVKHSSNQTGASKVESIKEELEDAELKVEQCRDQLASEMFQLIAREADLAKTILEYARLQKAYHEKALSVLDNFLPDLEAVVYDSDIRPVFGSPLEEHLRVTTRKIAFPIELCVCSLLEIGMEEEGLFRVAGGSSKVRRMKLSLDAGCLSFPAALEYRDPHVIAGVLKSYLRELPEPLMTYSLYDEWMAAARVSTSNDSRLQALWSVVQKLPEANRDNLRYLVKFLAALCRNQDVNKMSPQNVAIVIAPNLIWSPTSSQDANNIGMNMSTANFCSVIVDSLVTFADWFFPEEVDFYVTLSRETAAELLNGVPHPTHLGHTRNSSADAQLVDTSAGGDMHRTQSNSSLSDINNSPPQGSPKPATRHKKKPVAPVPPTLMNTNHSSANTSSTPSTVTVTKATVSNTGNVTVSVTPSVKSEKPGKPPPPANAPPITRLVEKPAKPPPPVLPQDKILPSSNTKISATQPVLVNNVICLSSDPPPVETSDQDNSKTPFTIGFEHFATDASNASSMSTSTICDNQCTNDVGEGKQSTSVSCSATSPNNLYGTLEKKRPQRPTPVAAPRTTLLHKSDNQGTGNGLAPLATAEDEFATVTLRRTNVEGALTDAAHKPAVPERPATLQRPLSSSFRLNKTTLEASSLVNMSTSLQGCVESSNAGNLGEVGDNASEKTQPTTFEKQQVSVVHVGGRSENVSEPQVLQRSASLSGRPSQLAVLGDKPERPPKPDVPVAADRISVNSQGKSGTLRWPIWVMAEITKASASPTPTSCSAKSRQHGRKHRSLTTNINLLHKQGKFKGVTVTTRQ</sequence>
<organism evidence="7 8">
    <name type="scientific">Frankliniella fusca</name>
    <dbReference type="NCBI Taxonomy" id="407009"/>
    <lineage>
        <taxon>Eukaryota</taxon>
        <taxon>Metazoa</taxon>
        <taxon>Ecdysozoa</taxon>
        <taxon>Arthropoda</taxon>
        <taxon>Hexapoda</taxon>
        <taxon>Insecta</taxon>
        <taxon>Pterygota</taxon>
        <taxon>Neoptera</taxon>
        <taxon>Paraneoptera</taxon>
        <taxon>Thysanoptera</taxon>
        <taxon>Terebrantia</taxon>
        <taxon>Thripoidea</taxon>
        <taxon>Thripidae</taxon>
        <taxon>Frankliniella</taxon>
    </lineage>
</organism>
<comment type="caution">
    <text evidence="7">The sequence shown here is derived from an EMBL/GenBank/DDBJ whole genome shotgun (WGS) entry which is preliminary data.</text>
</comment>
<dbReference type="Proteomes" id="UP001219518">
    <property type="component" value="Unassembled WGS sequence"/>
</dbReference>
<dbReference type="EMBL" id="JAHWGI010001331">
    <property type="protein sequence ID" value="KAK3928437.1"/>
    <property type="molecule type" value="Genomic_DNA"/>
</dbReference>
<dbReference type="GO" id="GO:0005096">
    <property type="term" value="F:GTPase activator activity"/>
    <property type="evidence" value="ECO:0007669"/>
    <property type="project" value="UniProtKB-KW"/>
</dbReference>
<evidence type="ECO:0000259" key="5">
    <source>
        <dbReference type="PROSITE" id="PS50238"/>
    </source>
</evidence>
<feature type="region of interest" description="Disordered" evidence="4">
    <location>
        <begin position="494"/>
        <end position="604"/>
    </location>
</feature>
<reference evidence="7" key="2">
    <citation type="journal article" date="2023" name="BMC Genomics">
        <title>Pest status, molecular evolution, and epigenetic factors derived from the genome assembly of Frankliniella fusca, a thysanopteran phytovirus vector.</title>
        <authorList>
            <person name="Catto M.A."/>
            <person name="Labadie P.E."/>
            <person name="Jacobson A.L."/>
            <person name="Kennedy G.G."/>
            <person name="Srinivasan R."/>
            <person name="Hunt B.G."/>
        </authorList>
    </citation>
    <scope>NUCLEOTIDE SEQUENCE</scope>
    <source>
        <strain evidence="7">PL_HMW_Pooled</strain>
    </source>
</reference>
<feature type="coiled-coil region" evidence="3">
    <location>
        <begin position="138"/>
        <end position="195"/>
    </location>
</feature>
<feature type="compositionally biased region" description="Polar residues" evidence="4">
    <location>
        <begin position="688"/>
        <end position="705"/>
    </location>
</feature>
<evidence type="ECO:0000256" key="4">
    <source>
        <dbReference type="SAM" id="MobiDB-lite"/>
    </source>
</evidence>
<dbReference type="InterPro" id="IPR047165">
    <property type="entry name" value="RHG17/44/SH3BP1-like"/>
</dbReference>
<feature type="compositionally biased region" description="Polar residues" evidence="4">
    <location>
        <begin position="849"/>
        <end position="867"/>
    </location>
</feature>
<gene>
    <name evidence="7" type="ORF">KUF71_016684</name>
</gene>
<dbReference type="GO" id="GO:0005737">
    <property type="term" value="C:cytoplasm"/>
    <property type="evidence" value="ECO:0007669"/>
    <property type="project" value="InterPro"/>
</dbReference>
<feature type="region of interest" description="Disordered" evidence="4">
    <location>
        <begin position="846"/>
        <end position="887"/>
    </location>
</feature>
<dbReference type="PANTHER" id="PTHR14130">
    <property type="entry name" value="3BP-1 RELATED RHOGAP"/>
    <property type="match status" value="1"/>
</dbReference>
<dbReference type="Gene3D" id="1.20.1270.60">
    <property type="entry name" value="Arfaptin homology (AH) domain/BAR domain"/>
    <property type="match status" value="1"/>
</dbReference>
<keyword evidence="8" id="KW-1185">Reference proteome</keyword>
<dbReference type="Pfam" id="PF00620">
    <property type="entry name" value="RhoGAP"/>
    <property type="match status" value="1"/>
</dbReference>
<feature type="domain" description="Rho-GAP" evidence="5">
    <location>
        <begin position="254"/>
        <end position="450"/>
    </location>
</feature>
<dbReference type="CDD" id="cd07595">
    <property type="entry name" value="BAR_RhoGAP_Rich-like"/>
    <property type="match status" value="1"/>
</dbReference>
<keyword evidence="3" id="KW-0175">Coiled coil</keyword>
<dbReference type="SUPFAM" id="SSF103657">
    <property type="entry name" value="BAR/IMD domain-like"/>
    <property type="match status" value="1"/>
</dbReference>
<dbReference type="SMART" id="SM00324">
    <property type="entry name" value="RhoGAP"/>
    <property type="match status" value="1"/>
</dbReference>
<dbReference type="SUPFAM" id="SSF48350">
    <property type="entry name" value="GTPase activation domain, GAP"/>
    <property type="match status" value="1"/>
</dbReference>